<feature type="compositionally biased region" description="Acidic residues" evidence="1">
    <location>
        <begin position="1122"/>
        <end position="1131"/>
    </location>
</feature>
<feature type="compositionally biased region" description="Basic and acidic residues" evidence="1">
    <location>
        <begin position="85"/>
        <end position="101"/>
    </location>
</feature>
<keyword evidence="3" id="KW-1185">Reference proteome</keyword>
<dbReference type="Proteomes" id="UP000002009">
    <property type="component" value="Chromosome 15"/>
</dbReference>
<feature type="region of interest" description="Disordered" evidence="1">
    <location>
        <begin position="526"/>
        <end position="547"/>
    </location>
</feature>
<feature type="compositionally biased region" description="Basic and acidic residues" evidence="1">
    <location>
        <begin position="118"/>
        <end position="134"/>
    </location>
</feature>
<feature type="region of interest" description="Disordered" evidence="1">
    <location>
        <begin position="248"/>
        <end position="268"/>
    </location>
</feature>
<feature type="compositionally biased region" description="Acidic residues" evidence="1">
    <location>
        <begin position="135"/>
        <end position="144"/>
    </location>
</feature>
<feature type="region of interest" description="Disordered" evidence="1">
    <location>
        <begin position="1"/>
        <end position="145"/>
    </location>
</feature>
<organism evidence="2 3">
    <name type="scientific">Micromonas commoda (strain RCC299 / NOUM17 / CCMP2709)</name>
    <name type="common">Picoplanktonic green alga</name>
    <dbReference type="NCBI Taxonomy" id="296587"/>
    <lineage>
        <taxon>Eukaryota</taxon>
        <taxon>Viridiplantae</taxon>
        <taxon>Chlorophyta</taxon>
        <taxon>Mamiellophyceae</taxon>
        <taxon>Mamiellales</taxon>
        <taxon>Mamiellaceae</taxon>
        <taxon>Micromonas</taxon>
    </lineage>
</organism>
<feature type="region of interest" description="Disordered" evidence="1">
    <location>
        <begin position="199"/>
        <end position="232"/>
    </location>
</feature>
<evidence type="ECO:0000313" key="3">
    <source>
        <dbReference type="Proteomes" id="UP000002009"/>
    </source>
</evidence>
<dbReference type="STRING" id="296587.C1EIJ7"/>
<dbReference type="EMBL" id="CP001333">
    <property type="protein sequence ID" value="ACO67873.1"/>
    <property type="molecule type" value="Genomic_DNA"/>
</dbReference>
<proteinExistence type="predicted"/>
<sequence length="1165" mass="126879">MTVEVARAGRRDDRAPRTPAASVDRRAASPWTDAPGPASPAGPFAFRTPGATSATMWSPSDERGRPTSPPRAGAAAPPPSGNVFTHEEKHAQAVRAGEARRASSFTARETILDAVRQMMERRAKERERDGRDPPPVDDDDDDDDIVKLRTSRGSLFSVEQIREWRRRAIAAQVAMRWRRKQQRESTWSFAVEDGVRHVLGLGPAPDDPDDGVGPVRAPPSDEGYTRRRSGYAPHVLARGGAVAWYPKTKRKPNSKEAPGATGPFGDAREPWEIAADERDARTYERTSRLPYVTAVTPVTPDESPDPAPETSREEREVRREAEKERARRAAAEKKARSATFVARAVSVVSAFSPFKKAASSVGAFKESAEDVQELEELSREEEGARIMRAITPGRNGILGALADQRRREREANMPLAMKLAGAAAEQREREDAARKARDAADGKVTAVTRVFQTTRGWRFSKEEIDAWREAAVVADVRMRWKRRKRKESTFAWKLEEAARAMLAMGPNVEDMRVARVPGKTHSRNVVVSASNGNGNDGNGDSSSVAGASKASRRYDAASTRYEHVSDASLSRGAFVTAPLAHKLPRVDAIKVAAPAELSREERARIIEGETRGLTARTRSIQANGDFKTASKWRVALKAPTDALKSDVPMDDLDASLAVTKGGVYYQEKNRDLPLATEPKDDTDVAAPVVEKDDPYSLEGRRCTCDDTDAIVSGPGRDARTLAKTVRRCPVHFPFGWHSEHRPPPRPAPSKTHGVTSDRNTSVGLVTAAGGTDAGYVMYQTSSHFYLASHDYSGTRWRLAKIDRRADSLNVVEDENEYTAQDIWALIFAVHRGNEHAGGCEVLARGSGVVAFLQLSATREDDDPAGAAATSTAAAVARAQALHADRVLRDRRKTRALGDDGRPLDRWEERGDAPYAGGHVAATTMDACLVFSGGDAVTVNRRARTRSEALGAQVDGGALVAEVRRATRALMFEEGAADGGRGDDARAAPPLGHRVAPAESEFATLEPGETLRLGATHIARLTVGHLTSTEPIRRLGIGRDKDARRIGCGARKCAGGCRGGWSGVVGWGGNCHSCGDAGADDDDDDDDDDDAKEPPPLRELARLEKDATLEAWFGRYVWRGMDDDSESEEDDAPSARLIPANKGRRRGSDPTLIKLRFRRYQAHART</sequence>
<feature type="compositionally biased region" description="Basic and acidic residues" evidence="1">
    <location>
        <begin position="7"/>
        <end position="16"/>
    </location>
</feature>
<gene>
    <name evidence="2" type="ORF">MICPUN_104442</name>
</gene>
<name>C1EIJ7_MICCC</name>
<evidence type="ECO:0000313" key="2">
    <source>
        <dbReference type="EMBL" id="ACO67873.1"/>
    </source>
</evidence>
<feature type="region of interest" description="Disordered" evidence="1">
    <location>
        <begin position="1122"/>
        <end position="1150"/>
    </location>
</feature>
<dbReference type="GeneID" id="8249366"/>
<feature type="compositionally biased region" description="Low complexity" evidence="1">
    <location>
        <begin position="34"/>
        <end position="46"/>
    </location>
</feature>
<feature type="compositionally biased region" description="Basic and acidic residues" evidence="1">
    <location>
        <begin position="310"/>
        <end position="329"/>
    </location>
</feature>
<dbReference type="KEGG" id="mis:MICPUN_104442"/>
<dbReference type="AlphaFoldDB" id="C1EIJ7"/>
<reference evidence="2 3" key="1">
    <citation type="journal article" date="2009" name="Science">
        <title>Green evolution and dynamic adaptations revealed by genomes of the marine picoeukaryotes Micromonas.</title>
        <authorList>
            <person name="Worden A.Z."/>
            <person name="Lee J.H."/>
            <person name="Mock T."/>
            <person name="Rouze P."/>
            <person name="Simmons M.P."/>
            <person name="Aerts A.L."/>
            <person name="Allen A.E."/>
            <person name="Cuvelier M.L."/>
            <person name="Derelle E."/>
            <person name="Everett M.V."/>
            <person name="Foulon E."/>
            <person name="Grimwood J."/>
            <person name="Gundlach H."/>
            <person name="Henrissat B."/>
            <person name="Napoli C."/>
            <person name="McDonald S.M."/>
            <person name="Parker M.S."/>
            <person name="Rombauts S."/>
            <person name="Salamov A."/>
            <person name="Von Dassow P."/>
            <person name="Badger J.H."/>
            <person name="Coutinho P.M."/>
            <person name="Demir E."/>
            <person name="Dubchak I."/>
            <person name="Gentemann C."/>
            <person name="Eikrem W."/>
            <person name="Gready J.E."/>
            <person name="John U."/>
            <person name="Lanier W."/>
            <person name="Lindquist E.A."/>
            <person name="Lucas S."/>
            <person name="Mayer K.F."/>
            <person name="Moreau H."/>
            <person name="Not F."/>
            <person name="Otillar R."/>
            <person name="Panaud O."/>
            <person name="Pangilinan J."/>
            <person name="Paulsen I."/>
            <person name="Piegu B."/>
            <person name="Poliakov A."/>
            <person name="Robbens S."/>
            <person name="Schmutz J."/>
            <person name="Toulza E."/>
            <person name="Wyss T."/>
            <person name="Zelensky A."/>
            <person name="Zhou K."/>
            <person name="Armbrust E.V."/>
            <person name="Bhattacharya D."/>
            <person name="Goodenough U.W."/>
            <person name="Van de Peer Y."/>
            <person name="Grigoriev I.V."/>
        </authorList>
    </citation>
    <scope>NUCLEOTIDE SEQUENCE [LARGE SCALE GENOMIC DNA]</scope>
    <source>
        <strain evidence="3">RCC299 / NOUM17</strain>
    </source>
</reference>
<protein>
    <submittedName>
        <fullName evidence="2">Uncharacterized protein</fullName>
    </submittedName>
</protein>
<evidence type="ECO:0000256" key="1">
    <source>
        <dbReference type="SAM" id="MobiDB-lite"/>
    </source>
</evidence>
<feature type="region of interest" description="Disordered" evidence="1">
    <location>
        <begin position="295"/>
        <end position="329"/>
    </location>
</feature>
<dbReference type="InParanoid" id="C1EIJ7"/>
<dbReference type="RefSeq" id="XP_002506615.1">
    <property type="nucleotide sequence ID" value="XM_002506569.1"/>
</dbReference>
<accession>C1EIJ7</accession>
<feature type="region of interest" description="Disordered" evidence="1">
    <location>
        <begin position="738"/>
        <end position="757"/>
    </location>
</feature>
<dbReference type="OrthoDB" id="405996at2759"/>